<protein>
    <submittedName>
        <fullName evidence="1">Uncharacterized protein</fullName>
    </submittedName>
</protein>
<organism evidence="1">
    <name type="scientific">marine sediment metagenome</name>
    <dbReference type="NCBI Taxonomy" id="412755"/>
    <lineage>
        <taxon>unclassified sequences</taxon>
        <taxon>metagenomes</taxon>
        <taxon>ecological metagenomes</taxon>
    </lineage>
</organism>
<sequence>MARLGRAQPFPPVLAKQPVVPAPVQTANITQATIIG</sequence>
<gene>
    <name evidence="1" type="ORF">LCGC14_1995450</name>
</gene>
<evidence type="ECO:0000313" key="1">
    <source>
        <dbReference type="EMBL" id="KKL81367.1"/>
    </source>
</evidence>
<proteinExistence type="predicted"/>
<dbReference type="AlphaFoldDB" id="A0A0F9I1X6"/>
<accession>A0A0F9I1X6</accession>
<name>A0A0F9I1X6_9ZZZZ</name>
<comment type="caution">
    <text evidence="1">The sequence shown here is derived from an EMBL/GenBank/DDBJ whole genome shotgun (WGS) entry which is preliminary data.</text>
</comment>
<dbReference type="EMBL" id="LAZR01022582">
    <property type="protein sequence ID" value="KKL81367.1"/>
    <property type="molecule type" value="Genomic_DNA"/>
</dbReference>
<reference evidence="1" key="1">
    <citation type="journal article" date="2015" name="Nature">
        <title>Complex archaea that bridge the gap between prokaryotes and eukaryotes.</title>
        <authorList>
            <person name="Spang A."/>
            <person name="Saw J.H."/>
            <person name="Jorgensen S.L."/>
            <person name="Zaremba-Niedzwiedzka K."/>
            <person name="Martijn J."/>
            <person name="Lind A.E."/>
            <person name="van Eijk R."/>
            <person name="Schleper C."/>
            <person name="Guy L."/>
            <person name="Ettema T.J."/>
        </authorList>
    </citation>
    <scope>NUCLEOTIDE SEQUENCE</scope>
</reference>